<feature type="domain" description="C2H2-type" evidence="2">
    <location>
        <begin position="173"/>
        <end position="198"/>
    </location>
</feature>
<reference evidence="3" key="1">
    <citation type="journal article" date="2020" name="Stud. Mycol.">
        <title>101 Dothideomycetes genomes: a test case for predicting lifestyles and emergence of pathogens.</title>
        <authorList>
            <person name="Haridas S."/>
            <person name="Albert R."/>
            <person name="Binder M."/>
            <person name="Bloem J."/>
            <person name="Labutti K."/>
            <person name="Salamov A."/>
            <person name="Andreopoulos B."/>
            <person name="Baker S."/>
            <person name="Barry K."/>
            <person name="Bills G."/>
            <person name="Bluhm B."/>
            <person name="Cannon C."/>
            <person name="Castanera R."/>
            <person name="Culley D."/>
            <person name="Daum C."/>
            <person name="Ezra D."/>
            <person name="Gonzalez J."/>
            <person name="Henrissat B."/>
            <person name="Kuo A."/>
            <person name="Liang C."/>
            <person name="Lipzen A."/>
            <person name="Lutzoni F."/>
            <person name="Magnuson J."/>
            <person name="Mondo S."/>
            <person name="Nolan M."/>
            <person name="Ohm R."/>
            <person name="Pangilinan J."/>
            <person name="Park H.-J."/>
            <person name="Ramirez L."/>
            <person name="Alfaro M."/>
            <person name="Sun H."/>
            <person name="Tritt A."/>
            <person name="Yoshinaga Y."/>
            <person name="Zwiers L.-H."/>
            <person name="Turgeon B."/>
            <person name="Goodwin S."/>
            <person name="Spatafora J."/>
            <person name="Crous P."/>
            <person name="Grigoriev I."/>
        </authorList>
    </citation>
    <scope>NUCLEOTIDE SEQUENCE</scope>
    <source>
        <strain evidence="3">CBS 113818</strain>
    </source>
</reference>
<sequence>MVVAPEPLGPFNSGVPLLPGAGAPFAIGFDYLDDFTGIGQSNFLNTTPQQIAHNHFTPNVTEPYLDFGVDPEPQQNQDFYQQALNGSELDFVTGAWMPNHSAYQPMWPTAPQLDMTLDAGLHQAVAPAPPAPAPSNIPLPTRAVGHACLNCQKTFKRAGDYRRHMRSYAAPQFHCFVQGCTKAFTRKDKRRDHMRQGHKLAV</sequence>
<feature type="domain" description="C2H2-type" evidence="2">
    <location>
        <begin position="146"/>
        <end position="173"/>
    </location>
</feature>
<dbReference type="PROSITE" id="PS00028">
    <property type="entry name" value="ZINC_FINGER_C2H2_1"/>
    <property type="match status" value="1"/>
</dbReference>
<dbReference type="PROSITE" id="PS50157">
    <property type="entry name" value="ZINC_FINGER_C2H2_2"/>
    <property type="match status" value="2"/>
</dbReference>
<keyword evidence="1" id="KW-0862">Zinc</keyword>
<organism evidence="3 4">
    <name type="scientific">Ophiobolus disseminans</name>
    <dbReference type="NCBI Taxonomy" id="1469910"/>
    <lineage>
        <taxon>Eukaryota</taxon>
        <taxon>Fungi</taxon>
        <taxon>Dikarya</taxon>
        <taxon>Ascomycota</taxon>
        <taxon>Pezizomycotina</taxon>
        <taxon>Dothideomycetes</taxon>
        <taxon>Pleosporomycetidae</taxon>
        <taxon>Pleosporales</taxon>
        <taxon>Pleosporineae</taxon>
        <taxon>Phaeosphaeriaceae</taxon>
        <taxon>Ophiobolus</taxon>
    </lineage>
</organism>
<dbReference type="InterPro" id="IPR013087">
    <property type="entry name" value="Znf_C2H2_type"/>
</dbReference>
<evidence type="ECO:0000256" key="1">
    <source>
        <dbReference type="PROSITE-ProRule" id="PRU00042"/>
    </source>
</evidence>
<dbReference type="AlphaFoldDB" id="A0A6A6ZDD6"/>
<dbReference type="InterPro" id="IPR036236">
    <property type="entry name" value="Znf_C2H2_sf"/>
</dbReference>
<keyword evidence="1" id="KW-0479">Metal-binding</keyword>
<dbReference type="SMART" id="SM00355">
    <property type="entry name" value="ZnF_C2H2"/>
    <property type="match status" value="2"/>
</dbReference>
<dbReference type="OrthoDB" id="2687452at2759"/>
<dbReference type="SUPFAM" id="SSF57667">
    <property type="entry name" value="beta-beta-alpha zinc fingers"/>
    <property type="match status" value="1"/>
</dbReference>
<keyword evidence="1" id="KW-0863">Zinc-finger</keyword>
<evidence type="ECO:0000313" key="4">
    <source>
        <dbReference type="Proteomes" id="UP000799424"/>
    </source>
</evidence>
<protein>
    <recommendedName>
        <fullName evidence="2">C2H2-type domain-containing protein</fullName>
    </recommendedName>
</protein>
<dbReference type="EMBL" id="MU006248">
    <property type="protein sequence ID" value="KAF2818878.1"/>
    <property type="molecule type" value="Genomic_DNA"/>
</dbReference>
<dbReference type="Gene3D" id="3.30.160.60">
    <property type="entry name" value="Classic Zinc Finger"/>
    <property type="match status" value="1"/>
</dbReference>
<proteinExistence type="predicted"/>
<dbReference type="GO" id="GO:0008270">
    <property type="term" value="F:zinc ion binding"/>
    <property type="evidence" value="ECO:0007669"/>
    <property type="project" value="UniProtKB-KW"/>
</dbReference>
<accession>A0A6A6ZDD6</accession>
<evidence type="ECO:0000313" key="3">
    <source>
        <dbReference type="EMBL" id="KAF2818878.1"/>
    </source>
</evidence>
<dbReference type="Proteomes" id="UP000799424">
    <property type="component" value="Unassembled WGS sequence"/>
</dbReference>
<gene>
    <name evidence="3" type="ORF">CC86DRAFT_375520</name>
</gene>
<dbReference type="Pfam" id="PF00096">
    <property type="entry name" value="zf-C2H2"/>
    <property type="match status" value="1"/>
</dbReference>
<evidence type="ECO:0000259" key="2">
    <source>
        <dbReference type="PROSITE" id="PS50157"/>
    </source>
</evidence>
<name>A0A6A6ZDD6_9PLEO</name>
<keyword evidence="4" id="KW-1185">Reference proteome</keyword>